<organism evidence="1 2">
    <name type="scientific">Limimaricola variabilis</name>
    <dbReference type="NCBI Taxonomy" id="1492771"/>
    <lineage>
        <taxon>Bacteria</taxon>
        <taxon>Pseudomonadati</taxon>
        <taxon>Pseudomonadota</taxon>
        <taxon>Alphaproteobacteria</taxon>
        <taxon>Rhodobacterales</taxon>
        <taxon>Paracoccaceae</taxon>
        <taxon>Limimaricola</taxon>
    </lineage>
</organism>
<accession>A0ABR6HSA0</accession>
<evidence type="ECO:0000313" key="1">
    <source>
        <dbReference type="EMBL" id="MBB3713293.1"/>
    </source>
</evidence>
<sequence>MDEATARDALLASVQDGKRGRSMLVMLDATPLHSLWIARHMHLLVELDLTVVIPDAVRGIFAAHQDCRKGREVLAFLDHHTPPLVICSGGPEAAHSLLEQGQEAGGARTVFALVGSRADRQAFRVPEQVRFVDVRDLAAVAEKEGLLENVFEFAHAIELPGEIVAWR</sequence>
<comment type="caution">
    <text evidence="1">The sequence shown here is derived from an EMBL/GenBank/DDBJ whole genome shotgun (WGS) entry which is preliminary data.</text>
</comment>
<protein>
    <submittedName>
        <fullName evidence="1">Uncharacterized protein</fullName>
    </submittedName>
</protein>
<evidence type="ECO:0000313" key="2">
    <source>
        <dbReference type="Proteomes" id="UP000576152"/>
    </source>
</evidence>
<reference evidence="1 2" key="1">
    <citation type="submission" date="2020-08" db="EMBL/GenBank/DDBJ databases">
        <title>Genomic Encyclopedia of Type Strains, Phase III (KMG-III): the genomes of soil and plant-associated and newly described type strains.</title>
        <authorList>
            <person name="Whitman W."/>
        </authorList>
    </citation>
    <scope>NUCLEOTIDE SEQUENCE [LARGE SCALE GENOMIC DNA]</scope>
    <source>
        <strain evidence="1 2">CECT 8572</strain>
    </source>
</reference>
<proteinExistence type="predicted"/>
<keyword evidence="2" id="KW-1185">Reference proteome</keyword>
<dbReference type="Proteomes" id="UP000576152">
    <property type="component" value="Unassembled WGS sequence"/>
</dbReference>
<dbReference type="RefSeq" id="WP_183474783.1">
    <property type="nucleotide sequence ID" value="NZ_JACIBX010000013.1"/>
</dbReference>
<name>A0ABR6HSA0_9RHOB</name>
<dbReference type="EMBL" id="JACIBX010000013">
    <property type="protein sequence ID" value="MBB3713293.1"/>
    <property type="molecule type" value="Genomic_DNA"/>
</dbReference>
<gene>
    <name evidence="1" type="ORF">FHS00_002895</name>
</gene>